<dbReference type="AlphaFoldDB" id="A0A9W9KG08"/>
<name>A0A9W9KG08_9EURO</name>
<dbReference type="GeneID" id="81392231"/>
<organism evidence="2 3">
    <name type="scientific">Penicillium alfredii</name>
    <dbReference type="NCBI Taxonomy" id="1506179"/>
    <lineage>
        <taxon>Eukaryota</taxon>
        <taxon>Fungi</taxon>
        <taxon>Dikarya</taxon>
        <taxon>Ascomycota</taxon>
        <taxon>Pezizomycotina</taxon>
        <taxon>Eurotiomycetes</taxon>
        <taxon>Eurotiomycetidae</taxon>
        <taxon>Eurotiales</taxon>
        <taxon>Aspergillaceae</taxon>
        <taxon>Penicillium</taxon>
    </lineage>
</organism>
<dbReference type="Proteomes" id="UP001141434">
    <property type="component" value="Unassembled WGS sequence"/>
</dbReference>
<feature type="region of interest" description="Disordered" evidence="1">
    <location>
        <begin position="35"/>
        <end position="55"/>
    </location>
</feature>
<keyword evidence="3" id="KW-1185">Reference proteome</keyword>
<evidence type="ECO:0000313" key="3">
    <source>
        <dbReference type="Proteomes" id="UP001141434"/>
    </source>
</evidence>
<evidence type="ECO:0000256" key="1">
    <source>
        <dbReference type="SAM" id="MobiDB-lite"/>
    </source>
</evidence>
<gene>
    <name evidence="2" type="ORF">NUU61_002481</name>
</gene>
<dbReference type="RefSeq" id="XP_056514130.1">
    <property type="nucleotide sequence ID" value="XM_056653063.1"/>
</dbReference>
<reference evidence="2" key="1">
    <citation type="submission" date="2022-11" db="EMBL/GenBank/DDBJ databases">
        <authorList>
            <person name="Petersen C."/>
        </authorList>
    </citation>
    <scope>NUCLEOTIDE SEQUENCE</scope>
    <source>
        <strain evidence="2">IBT 34128</strain>
    </source>
</reference>
<accession>A0A9W9KG08</accession>
<protein>
    <submittedName>
        <fullName evidence="2">Uncharacterized protein</fullName>
    </submittedName>
</protein>
<dbReference type="EMBL" id="JAPMSZ010000004">
    <property type="protein sequence ID" value="KAJ5105134.1"/>
    <property type="molecule type" value="Genomic_DNA"/>
</dbReference>
<comment type="caution">
    <text evidence="2">The sequence shown here is derived from an EMBL/GenBank/DDBJ whole genome shotgun (WGS) entry which is preliminary data.</text>
</comment>
<sequence>MTEEAEKAIDQAIDLVVRLLAAMMAITGVRRRETVPPDLEPIPGFHHPTEDMEDREVARHRLTGDALERPRFKVEALAQVSTGEKEPPAKVLA</sequence>
<reference evidence="2" key="2">
    <citation type="journal article" date="2023" name="IMA Fungus">
        <title>Comparative genomic study of the Penicillium genus elucidates a diverse pangenome and 15 lateral gene transfer events.</title>
        <authorList>
            <person name="Petersen C."/>
            <person name="Sorensen T."/>
            <person name="Nielsen M.R."/>
            <person name="Sondergaard T.E."/>
            <person name="Sorensen J.L."/>
            <person name="Fitzpatrick D.A."/>
            <person name="Frisvad J.C."/>
            <person name="Nielsen K.L."/>
        </authorList>
    </citation>
    <scope>NUCLEOTIDE SEQUENCE</scope>
    <source>
        <strain evidence="2">IBT 34128</strain>
    </source>
</reference>
<evidence type="ECO:0000313" key="2">
    <source>
        <dbReference type="EMBL" id="KAJ5105134.1"/>
    </source>
</evidence>
<proteinExistence type="predicted"/>